<gene>
    <name evidence="1" type="ORF">K3148_03090</name>
</gene>
<organism evidence="1 2">
    <name type="scientific">Qipengyuania aurantiaca</name>
    <dbReference type="NCBI Taxonomy" id="2867233"/>
    <lineage>
        <taxon>Bacteria</taxon>
        <taxon>Pseudomonadati</taxon>
        <taxon>Pseudomonadota</taxon>
        <taxon>Alphaproteobacteria</taxon>
        <taxon>Sphingomonadales</taxon>
        <taxon>Erythrobacteraceae</taxon>
        <taxon>Qipengyuania</taxon>
    </lineage>
</organism>
<reference evidence="1 2" key="1">
    <citation type="submission" date="2021-08" db="EMBL/GenBank/DDBJ databases">
        <title>Comparative Genomics Analysis of the Genus Qipengyuania Reveals Extensive Genetic Diversity and Metabolic Versatility, Including the Description of Fifteen Novel Species.</title>
        <authorList>
            <person name="Liu Y."/>
        </authorList>
    </citation>
    <scope>NUCLEOTIDE SEQUENCE [LARGE SCALE GENOMIC DNA]</scope>
    <source>
        <strain evidence="1 2">1NDH13</strain>
    </source>
</reference>
<dbReference type="Proteomes" id="UP000824281">
    <property type="component" value="Chromosome"/>
</dbReference>
<dbReference type="RefSeq" id="WP_221425864.1">
    <property type="nucleotide sequence ID" value="NZ_CP081295.1"/>
</dbReference>
<evidence type="ECO:0000313" key="2">
    <source>
        <dbReference type="Proteomes" id="UP000824281"/>
    </source>
</evidence>
<accession>A0ABX8ZQL2</accession>
<proteinExistence type="predicted"/>
<sequence length="71" mass="7837">MSEKVAGRLSHAIHVIFASGPHGQILNINRCAIQVIADFPDNPRDKLDHRCFAGEKPLPLILPEIEMNPSP</sequence>
<evidence type="ECO:0008006" key="3">
    <source>
        <dbReference type="Google" id="ProtNLM"/>
    </source>
</evidence>
<evidence type="ECO:0000313" key="1">
    <source>
        <dbReference type="EMBL" id="QZD90394.1"/>
    </source>
</evidence>
<dbReference type="EMBL" id="CP081295">
    <property type="protein sequence ID" value="QZD90394.1"/>
    <property type="molecule type" value="Genomic_DNA"/>
</dbReference>
<protein>
    <recommendedName>
        <fullName evidence="3">PAS domain-containing protein</fullName>
    </recommendedName>
</protein>
<name>A0ABX8ZQL2_9SPHN</name>
<keyword evidence="2" id="KW-1185">Reference proteome</keyword>